<dbReference type="PROSITE" id="PS00875">
    <property type="entry name" value="T2SP_D"/>
    <property type="match status" value="1"/>
</dbReference>
<dbReference type="GO" id="GO:0019867">
    <property type="term" value="C:outer membrane"/>
    <property type="evidence" value="ECO:0007669"/>
    <property type="project" value="InterPro"/>
</dbReference>
<feature type="region of interest" description="Disordered" evidence="4">
    <location>
        <begin position="172"/>
        <end position="217"/>
    </location>
</feature>
<dbReference type="InterPro" id="IPR011662">
    <property type="entry name" value="Secretin/TonB_short_N"/>
</dbReference>
<dbReference type="GO" id="GO:0009306">
    <property type="term" value="P:protein secretion"/>
    <property type="evidence" value="ECO:0007669"/>
    <property type="project" value="InterPro"/>
</dbReference>
<dbReference type="InterPro" id="IPR004845">
    <property type="entry name" value="T2SS_GspD_CS"/>
</dbReference>
<keyword evidence="2" id="KW-0472">Membrane</keyword>
<evidence type="ECO:0000256" key="3">
    <source>
        <dbReference type="ARBA" id="ARBA00023237"/>
    </source>
</evidence>
<dbReference type="STRING" id="299255.SAMN02745129_3868"/>
<feature type="compositionally biased region" description="Low complexity" evidence="4">
    <location>
        <begin position="196"/>
        <end position="215"/>
    </location>
</feature>
<dbReference type="InterPro" id="IPR004846">
    <property type="entry name" value="T2SS/T3SS_dom"/>
</dbReference>
<evidence type="ECO:0000313" key="6">
    <source>
        <dbReference type="EMBL" id="SHI05507.1"/>
    </source>
</evidence>
<evidence type="ECO:0000313" key="7">
    <source>
        <dbReference type="Proteomes" id="UP000184268"/>
    </source>
</evidence>
<dbReference type="PANTHER" id="PTHR30332">
    <property type="entry name" value="PROBABLE GENERAL SECRETION PATHWAY PROTEIN D"/>
    <property type="match status" value="1"/>
</dbReference>
<dbReference type="InterPro" id="IPR011514">
    <property type="entry name" value="Secretin_N_2"/>
</dbReference>
<evidence type="ECO:0000256" key="1">
    <source>
        <dbReference type="ARBA" id="ARBA00022448"/>
    </source>
</evidence>
<evidence type="ECO:0000256" key="2">
    <source>
        <dbReference type="ARBA" id="ARBA00023136"/>
    </source>
</evidence>
<gene>
    <name evidence="6" type="ORF">SAMN02745129_3868</name>
</gene>
<dbReference type="PANTHER" id="PTHR30332:SF17">
    <property type="entry name" value="TYPE IV PILIATION SYSTEM PROTEIN DR_0774-RELATED"/>
    <property type="match status" value="1"/>
</dbReference>
<organism evidence="6 7">
    <name type="scientific">Ferrimonas marina</name>
    <dbReference type="NCBI Taxonomy" id="299255"/>
    <lineage>
        <taxon>Bacteria</taxon>
        <taxon>Pseudomonadati</taxon>
        <taxon>Pseudomonadota</taxon>
        <taxon>Gammaproteobacteria</taxon>
        <taxon>Alteromonadales</taxon>
        <taxon>Ferrimonadaceae</taxon>
        <taxon>Ferrimonas</taxon>
    </lineage>
</organism>
<dbReference type="GO" id="GO:0015627">
    <property type="term" value="C:type II protein secretion system complex"/>
    <property type="evidence" value="ECO:0007669"/>
    <property type="project" value="TreeGrafter"/>
</dbReference>
<dbReference type="Pfam" id="PF07655">
    <property type="entry name" value="Secretin_N_2"/>
    <property type="match status" value="1"/>
</dbReference>
<dbReference type="InterPro" id="IPR013358">
    <property type="entry name" value="Pilus_biogenesis_MshL"/>
</dbReference>
<keyword evidence="1" id="KW-0813">Transport</keyword>
<dbReference type="RefSeq" id="WP_067662682.1">
    <property type="nucleotide sequence ID" value="NZ_FQXG01000006.1"/>
</dbReference>
<dbReference type="InterPro" id="IPR050810">
    <property type="entry name" value="Bact_Secretion_Sys_Channel"/>
</dbReference>
<feature type="domain" description="Secretin/TonB short N-terminal" evidence="5">
    <location>
        <begin position="100"/>
        <end position="148"/>
    </location>
</feature>
<dbReference type="Pfam" id="PF00263">
    <property type="entry name" value="Secretin"/>
    <property type="match status" value="1"/>
</dbReference>
<dbReference type="Proteomes" id="UP000184268">
    <property type="component" value="Unassembled WGS sequence"/>
</dbReference>
<sequence>MGVRVKHWGWWLGLLLPLYGCQNLPKDRVEPQSSKAALAEAIAASESPALPPPLPSSVQQQMFNSAPLPSSVSQGPLIDVAANGVDAKLFFASLVNDSDYNVAVHPGVQGSISLDLRRVTLEQVLDTVRDIYGYDIRRQGQVLQIYPAGMRSQTFPVNYLLMQRNGLSMTSVNSGRLSDERDNNSNSSYNGFGGDQSNQGSGSLSRNNNGRNSNGTFIETRTETDFWAQLEEMLSGMVGSGEGRSVLALPQAGLVTVKAYPDELREVGAFLERAQANLSRQVVLEARILEVKLDDAYQQGIEWDGVIGTLGSGGSVTVGGSTSGGNFGNAITEAIGGITGLTFTGTDFTTMVTLLDTQGDVDTLSSPRVTAVNNQKAVIKVGTDEYFVTDVSTTTVASTTPVTSPDVELTPFFSGIALDVTPQIGENGDVLLHVHPSVTDITEQNKVITALDTELSLPLAQSEIRESDTLIRARSGDVVVIGGLMKTLTEQVESRVPVLGHIPWVGELFTNRASRNSKTELVILLRPVVVEPDTWQQQLQRSANTLDGWYPEGR</sequence>
<evidence type="ECO:0000256" key="4">
    <source>
        <dbReference type="SAM" id="MobiDB-lite"/>
    </source>
</evidence>
<dbReference type="GO" id="GO:0009297">
    <property type="term" value="P:pilus assembly"/>
    <property type="evidence" value="ECO:0007669"/>
    <property type="project" value="InterPro"/>
</dbReference>
<proteinExistence type="predicted"/>
<keyword evidence="3" id="KW-0998">Cell outer membrane</keyword>
<dbReference type="PRINTS" id="PR00811">
    <property type="entry name" value="BCTERIALGSPD"/>
</dbReference>
<dbReference type="InterPro" id="IPR001775">
    <property type="entry name" value="GspD/PilQ"/>
</dbReference>
<dbReference type="AlphaFoldDB" id="A0A1M5Y0C3"/>
<dbReference type="NCBIfam" id="TIGR02519">
    <property type="entry name" value="pilus_MshL"/>
    <property type="match status" value="1"/>
</dbReference>
<dbReference type="EMBL" id="FQXG01000006">
    <property type="protein sequence ID" value="SHI05507.1"/>
    <property type="molecule type" value="Genomic_DNA"/>
</dbReference>
<dbReference type="Pfam" id="PF07660">
    <property type="entry name" value="STN"/>
    <property type="match status" value="1"/>
</dbReference>
<name>A0A1M5Y0C3_9GAMM</name>
<dbReference type="Gene3D" id="3.30.1370.130">
    <property type="match status" value="1"/>
</dbReference>
<accession>A0A1M5Y0C3</accession>
<evidence type="ECO:0000259" key="5">
    <source>
        <dbReference type="SMART" id="SM00965"/>
    </source>
</evidence>
<protein>
    <submittedName>
        <fullName evidence="6">MSHA biogenesis protein MshL</fullName>
    </submittedName>
</protein>
<dbReference type="OrthoDB" id="9775455at2"/>
<keyword evidence="7" id="KW-1185">Reference proteome</keyword>
<reference evidence="6 7" key="1">
    <citation type="submission" date="2016-11" db="EMBL/GenBank/DDBJ databases">
        <authorList>
            <person name="Jaros S."/>
            <person name="Januszkiewicz K."/>
            <person name="Wedrychowicz H."/>
        </authorList>
    </citation>
    <scope>NUCLEOTIDE SEQUENCE [LARGE SCALE GENOMIC DNA]</scope>
    <source>
        <strain evidence="6 7">DSM 16917</strain>
    </source>
</reference>
<dbReference type="SMART" id="SM00965">
    <property type="entry name" value="STN"/>
    <property type="match status" value="1"/>
</dbReference>